<name>A0A176WM65_MARPO</name>
<reference evidence="1" key="1">
    <citation type="submission" date="2016-03" db="EMBL/GenBank/DDBJ databases">
        <title>Mechanisms controlling the formation of the plant cell surface in tip-growing cells are functionally conserved among land plants.</title>
        <authorList>
            <person name="Honkanen S."/>
            <person name="Jones V.A."/>
            <person name="Morieri G."/>
            <person name="Champion C."/>
            <person name="Hetherington A.J."/>
            <person name="Kelly S."/>
            <person name="Saint-Marcoux D."/>
            <person name="Proust H."/>
            <person name="Prescott H."/>
            <person name="Dolan L."/>
        </authorList>
    </citation>
    <scope>NUCLEOTIDE SEQUENCE [LARGE SCALE GENOMIC DNA]</scope>
    <source>
        <tissue evidence="1">Whole gametophyte</tissue>
    </source>
</reference>
<comment type="caution">
    <text evidence="1">The sequence shown here is derived from an EMBL/GenBank/DDBJ whole genome shotgun (WGS) entry which is preliminary data.</text>
</comment>
<evidence type="ECO:0000313" key="1">
    <source>
        <dbReference type="EMBL" id="OAE33954.1"/>
    </source>
</evidence>
<dbReference type="EMBL" id="LVLJ01000465">
    <property type="protein sequence ID" value="OAE33954.1"/>
    <property type="molecule type" value="Genomic_DNA"/>
</dbReference>
<accession>A0A176WM65</accession>
<evidence type="ECO:0000313" key="2">
    <source>
        <dbReference type="Proteomes" id="UP000077202"/>
    </source>
</evidence>
<organism evidence="1 2">
    <name type="scientific">Marchantia polymorpha subsp. ruderalis</name>
    <dbReference type="NCBI Taxonomy" id="1480154"/>
    <lineage>
        <taxon>Eukaryota</taxon>
        <taxon>Viridiplantae</taxon>
        <taxon>Streptophyta</taxon>
        <taxon>Embryophyta</taxon>
        <taxon>Marchantiophyta</taxon>
        <taxon>Marchantiopsida</taxon>
        <taxon>Marchantiidae</taxon>
        <taxon>Marchantiales</taxon>
        <taxon>Marchantiaceae</taxon>
        <taxon>Marchantia</taxon>
    </lineage>
</organism>
<gene>
    <name evidence="1" type="ORF">AXG93_3005s1000</name>
</gene>
<dbReference type="AlphaFoldDB" id="A0A176WM65"/>
<sequence length="86" mass="10147">MVMELRSFHWEEKLQVLMVLVVIEEESGTWEAMEMSMEEETRGLDLEVLEMEQLDLGEDEVTDLEDFQKGKNLEEKARTVVEEVVR</sequence>
<proteinExistence type="predicted"/>
<dbReference type="Proteomes" id="UP000077202">
    <property type="component" value="Unassembled WGS sequence"/>
</dbReference>
<protein>
    <submittedName>
        <fullName evidence="1">Uncharacterized protein</fullName>
    </submittedName>
</protein>
<keyword evidence="2" id="KW-1185">Reference proteome</keyword>